<dbReference type="Pfam" id="PF06904">
    <property type="entry name" value="Extensin-like_C"/>
    <property type="match status" value="1"/>
</dbReference>
<protein>
    <submittedName>
        <fullName evidence="2">Extensin</fullName>
    </submittedName>
</protein>
<organism evidence="2 3">
    <name type="scientific">Teichococcus rhizosphaerae</name>
    <dbReference type="NCBI Taxonomy" id="1335062"/>
    <lineage>
        <taxon>Bacteria</taxon>
        <taxon>Pseudomonadati</taxon>
        <taxon>Pseudomonadota</taxon>
        <taxon>Alphaproteobacteria</taxon>
        <taxon>Acetobacterales</taxon>
        <taxon>Roseomonadaceae</taxon>
        <taxon>Roseomonas</taxon>
    </lineage>
</organism>
<accession>A0A2C6ZAS9</accession>
<dbReference type="EMBL" id="PDNU01000008">
    <property type="protein sequence ID" value="PHK95611.1"/>
    <property type="molecule type" value="Genomic_DNA"/>
</dbReference>
<proteinExistence type="predicted"/>
<dbReference type="OrthoDB" id="9809788at2"/>
<dbReference type="Proteomes" id="UP000223527">
    <property type="component" value="Unassembled WGS sequence"/>
</dbReference>
<feature type="domain" description="Extensin-like C-terminal" evidence="1">
    <location>
        <begin position="61"/>
        <end position="239"/>
    </location>
</feature>
<reference evidence="2 3" key="1">
    <citation type="submission" date="2017-10" db="EMBL/GenBank/DDBJ databases">
        <authorList>
            <person name="Banno H."/>
            <person name="Chua N.-H."/>
        </authorList>
    </citation>
    <scope>NUCLEOTIDE SEQUENCE [LARGE SCALE GENOMIC DNA]</scope>
    <source>
        <strain evidence="2 3">YW11</strain>
    </source>
</reference>
<comment type="caution">
    <text evidence="2">The sequence shown here is derived from an EMBL/GenBank/DDBJ whole genome shotgun (WGS) entry which is preliminary data.</text>
</comment>
<dbReference type="InterPro" id="IPR009683">
    <property type="entry name" value="Extensin-like_C"/>
</dbReference>
<gene>
    <name evidence="2" type="ORF">CR162_07105</name>
</gene>
<evidence type="ECO:0000313" key="3">
    <source>
        <dbReference type="Proteomes" id="UP000223527"/>
    </source>
</evidence>
<evidence type="ECO:0000259" key="1">
    <source>
        <dbReference type="Pfam" id="PF06904"/>
    </source>
</evidence>
<sequence>MLRRVVILLLLLALLVPAGLYQAGVLRLPPRWDPRAPLDIRDTPTLVTHWKLARLEWQPSACLAALEASRLEMPRVPDRASDTGCPIANAVRLEAGEVALSPARPVVTCPLAVAWAMFERHALQPAARAHFGQGVRSARHLGTYNCRNVYHRQGGRRSQHATANAIDIAGFTLADGRGITLLRDWGEEEGAEAAHGTPAAFLRDVRDGACRYFRAVLGPDYNAPHRDHFHLDRGRWSRCS</sequence>
<name>A0A2C6ZAS9_9PROT</name>
<evidence type="ECO:0000313" key="2">
    <source>
        <dbReference type="EMBL" id="PHK95611.1"/>
    </source>
</evidence>
<keyword evidence="3" id="KW-1185">Reference proteome</keyword>
<dbReference type="AlphaFoldDB" id="A0A2C6ZAS9"/>